<gene>
    <name evidence="6" type="ORF">KL86PLE_30387</name>
</gene>
<keyword evidence="4" id="KW-0862">Zinc</keyword>
<reference evidence="6" key="1">
    <citation type="submission" date="2016-08" db="EMBL/GenBank/DDBJ databases">
        <authorList>
            <person name="Seilhamer J.J."/>
        </authorList>
    </citation>
    <scope>NUCLEOTIDE SEQUENCE</scope>
    <source>
        <strain evidence="6">86</strain>
    </source>
</reference>
<evidence type="ECO:0000256" key="2">
    <source>
        <dbReference type="ARBA" id="ARBA00022723"/>
    </source>
</evidence>
<comment type="similarity">
    <text evidence="5">Belongs to the creatininase superfamily.</text>
</comment>
<dbReference type="GO" id="GO:0046872">
    <property type="term" value="F:metal ion binding"/>
    <property type="evidence" value="ECO:0007669"/>
    <property type="project" value="UniProtKB-KW"/>
</dbReference>
<protein>
    <submittedName>
        <fullName evidence="6">Putative Creatinine amidohydrolase</fullName>
    </submittedName>
</protein>
<accession>A0A212LEL6</accession>
<proteinExistence type="inferred from homology"/>
<comment type="cofactor">
    <cofactor evidence="1">
        <name>Zn(2+)</name>
        <dbReference type="ChEBI" id="CHEBI:29105"/>
    </cofactor>
</comment>
<dbReference type="Pfam" id="PF02633">
    <property type="entry name" value="Creatininase"/>
    <property type="match status" value="1"/>
</dbReference>
<dbReference type="PANTHER" id="PTHR35005:SF1">
    <property type="entry name" value="2-AMINO-5-FORMYLAMINO-6-RIBOSYLAMINOPYRIMIDIN-4(3H)-ONE 5'-MONOPHOSPHATE DEFORMYLASE"/>
    <property type="match status" value="1"/>
</dbReference>
<evidence type="ECO:0000256" key="3">
    <source>
        <dbReference type="ARBA" id="ARBA00022801"/>
    </source>
</evidence>
<dbReference type="RefSeq" id="WP_288196231.1">
    <property type="nucleotide sequence ID" value="NZ_LT608334.1"/>
</dbReference>
<sequence>MRRYWTDLTTRDAAALPPDTVAILPVAAVEQHGPHLPVGTDAFINRGMIVRFLELLPDNVPAVVLPEQTVGASAEHLDFAGSLAFSPARLIDNWTDVIACAARAGVRRFLIFNSHGGQSGFLAHAALDLRVRLGLFVAYAAWFDAGYPEGMFTPEEIAYGMHGGAIETSLMLHLRPDLVRQDEIADFQPVTREIEAVARQFSANPGNGRLGGFGWKAQDLQRSGVTGNAAAATAENGRILLDHVATRLVELVSDLGKADEFVTRYTTG</sequence>
<keyword evidence="3 6" id="KW-0378">Hydrolase</keyword>
<organism evidence="6">
    <name type="scientific">uncultured Pleomorphomonas sp</name>
    <dbReference type="NCBI Taxonomy" id="442121"/>
    <lineage>
        <taxon>Bacteria</taxon>
        <taxon>Pseudomonadati</taxon>
        <taxon>Pseudomonadota</taxon>
        <taxon>Alphaproteobacteria</taxon>
        <taxon>Hyphomicrobiales</taxon>
        <taxon>Pleomorphomonadaceae</taxon>
        <taxon>Pleomorphomonas</taxon>
        <taxon>environmental samples</taxon>
    </lineage>
</organism>
<dbReference type="InterPro" id="IPR024087">
    <property type="entry name" value="Creatininase-like_sf"/>
</dbReference>
<keyword evidence="2" id="KW-0479">Metal-binding</keyword>
<dbReference type="SUPFAM" id="SSF102215">
    <property type="entry name" value="Creatininase"/>
    <property type="match status" value="1"/>
</dbReference>
<evidence type="ECO:0000256" key="4">
    <source>
        <dbReference type="ARBA" id="ARBA00022833"/>
    </source>
</evidence>
<dbReference type="PANTHER" id="PTHR35005">
    <property type="entry name" value="3-DEHYDRO-SCYLLO-INOSOSE HYDROLASE"/>
    <property type="match status" value="1"/>
</dbReference>
<dbReference type="InterPro" id="IPR003785">
    <property type="entry name" value="Creatininase/forma_Hydrolase"/>
</dbReference>
<evidence type="ECO:0000256" key="5">
    <source>
        <dbReference type="ARBA" id="ARBA00024029"/>
    </source>
</evidence>
<dbReference type="GO" id="GO:0009231">
    <property type="term" value="P:riboflavin biosynthetic process"/>
    <property type="evidence" value="ECO:0007669"/>
    <property type="project" value="TreeGrafter"/>
</dbReference>
<evidence type="ECO:0000256" key="1">
    <source>
        <dbReference type="ARBA" id="ARBA00001947"/>
    </source>
</evidence>
<dbReference type="AlphaFoldDB" id="A0A212LEL6"/>
<evidence type="ECO:0000313" key="6">
    <source>
        <dbReference type="EMBL" id="SCM75940.1"/>
    </source>
</evidence>
<dbReference type="EMBL" id="FMJD01000007">
    <property type="protein sequence ID" value="SCM75940.1"/>
    <property type="molecule type" value="Genomic_DNA"/>
</dbReference>
<name>A0A212LEL6_9HYPH</name>
<dbReference type="Gene3D" id="3.40.50.10310">
    <property type="entry name" value="Creatininase"/>
    <property type="match status" value="1"/>
</dbReference>
<dbReference type="GO" id="GO:0016811">
    <property type="term" value="F:hydrolase activity, acting on carbon-nitrogen (but not peptide) bonds, in linear amides"/>
    <property type="evidence" value="ECO:0007669"/>
    <property type="project" value="TreeGrafter"/>
</dbReference>